<gene>
    <name evidence="2" type="ORF">MNBD_ACTINO01-408</name>
</gene>
<dbReference type="AlphaFoldDB" id="A0A3B0S7I0"/>
<protein>
    <submittedName>
        <fullName evidence="2">Uncharacterized protein</fullName>
    </submittedName>
</protein>
<reference evidence="2" key="1">
    <citation type="submission" date="2018-06" db="EMBL/GenBank/DDBJ databases">
        <authorList>
            <person name="Zhirakovskaya E."/>
        </authorList>
    </citation>
    <scope>NUCLEOTIDE SEQUENCE</scope>
</reference>
<keyword evidence="1" id="KW-0472">Membrane</keyword>
<evidence type="ECO:0000313" key="2">
    <source>
        <dbReference type="EMBL" id="VAW00240.1"/>
    </source>
</evidence>
<feature type="transmembrane region" description="Helical" evidence="1">
    <location>
        <begin position="12"/>
        <end position="34"/>
    </location>
</feature>
<name>A0A3B0S7I0_9ZZZZ</name>
<feature type="non-terminal residue" evidence="2">
    <location>
        <position position="39"/>
    </location>
</feature>
<evidence type="ECO:0000256" key="1">
    <source>
        <dbReference type="SAM" id="Phobius"/>
    </source>
</evidence>
<keyword evidence="1" id="KW-0812">Transmembrane</keyword>
<organism evidence="2">
    <name type="scientific">hydrothermal vent metagenome</name>
    <dbReference type="NCBI Taxonomy" id="652676"/>
    <lineage>
        <taxon>unclassified sequences</taxon>
        <taxon>metagenomes</taxon>
        <taxon>ecological metagenomes</taxon>
    </lineage>
</organism>
<proteinExistence type="predicted"/>
<keyword evidence="1" id="KW-1133">Transmembrane helix</keyword>
<accession>A0A3B0S7I0</accession>
<dbReference type="EMBL" id="UOEI01000280">
    <property type="protein sequence ID" value="VAW00240.1"/>
    <property type="molecule type" value="Genomic_DNA"/>
</dbReference>
<sequence length="39" mass="4319">MNLDTVLQFHQTWFYVAIASTGAVGIWGLALAIMKKEPP</sequence>